<dbReference type="Proteomes" id="UP001596002">
    <property type="component" value="Unassembled WGS sequence"/>
</dbReference>
<sequence length="128" mass="14183">MKLKQLFTVCLATAVVLTTMGNSSIAAKQQDEKTLDRILSKRGYSQELLAEFPKEQKQAIVDAGATCNSVEKKSFRYNESTGELEEVKPGEITPEGTISTSDLDISITTASLSNQDGYDRYLIQLNWK</sequence>
<accession>A0ABV9Q1X1</accession>
<proteinExistence type="predicted"/>
<comment type="caution">
    <text evidence="3">The sequence shown here is derived from an EMBL/GenBank/DDBJ whole genome shotgun (WGS) entry which is preliminary data.</text>
</comment>
<protein>
    <submittedName>
        <fullName evidence="3">Uncharacterized protein</fullName>
    </submittedName>
</protein>
<dbReference type="RefSeq" id="WP_380026054.1">
    <property type="nucleotide sequence ID" value="NZ_JBHSHC010000096.1"/>
</dbReference>
<keyword evidence="4" id="KW-1185">Reference proteome</keyword>
<dbReference type="EMBL" id="JBHSHC010000096">
    <property type="protein sequence ID" value="MFC4768130.1"/>
    <property type="molecule type" value="Genomic_DNA"/>
</dbReference>
<organism evidence="3 4">
    <name type="scientific">Effusibacillus consociatus</name>
    <dbReference type="NCBI Taxonomy" id="1117041"/>
    <lineage>
        <taxon>Bacteria</taxon>
        <taxon>Bacillati</taxon>
        <taxon>Bacillota</taxon>
        <taxon>Bacilli</taxon>
        <taxon>Bacillales</taxon>
        <taxon>Alicyclobacillaceae</taxon>
        <taxon>Effusibacillus</taxon>
    </lineage>
</organism>
<feature type="region of interest" description="Disordered" evidence="1">
    <location>
        <begin position="79"/>
        <end position="98"/>
    </location>
</feature>
<evidence type="ECO:0000256" key="2">
    <source>
        <dbReference type="SAM" id="SignalP"/>
    </source>
</evidence>
<name>A0ABV9Q1X1_9BACL</name>
<gene>
    <name evidence="3" type="ORF">ACFO8Q_12305</name>
</gene>
<evidence type="ECO:0000313" key="3">
    <source>
        <dbReference type="EMBL" id="MFC4768130.1"/>
    </source>
</evidence>
<reference evidence="4" key="1">
    <citation type="journal article" date="2019" name="Int. J. Syst. Evol. Microbiol.">
        <title>The Global Catalogue of Microorganisms (GCM) 10K type strain sequencing project: providing services to taxonomists for standard genome sequencing and annotation.</title>
        <authorList>
            <consortium name="The Broad Institute Genomics Platform"/>
            <consortium name="The Broad Institute Genome Sequencing Center for Infectious Disease"/>
            <person name="Wu L."/>
            <person name="Ma J."/>
        </authorList>
    </citation>
    <scope>NUCLEOTIDE SEQUENCE [LARGE SCALE GENOMIC DNA]</scope>
    <source>
        <strain evidence="4">WYCCWR 12678</strain>
    </source>
</reference>
<keyword evidence="2" id="KW-0732">Signal</keyword>
<feature type="signal peptide" evidence="2">
    <location>
        <begin position="1"/>
        <end position="26"/>
    </location>
</feature>
<feature type="chain" id="PRO_5046045761" evidence="2">
    <location>
        <begin position="27"/>
        <end position="128"/>
    </location>
</feature>
<evidence type="ECO:0000313" key="4">
    <source>
        <dbReference type="Proteomes" id="UP001596002"/>
    </source>
</evidence>
<evidence type="ECO:0000256" key="1">
    <source>
        <dbReference type="SAM" id="MobiDB-lite"/>
    </source>
</evidence>